<evidence type="ECO:0000313" key="1">
    <source>
        <dbReference type="EMBL" id="AKN36364.1"/>
    </source>
</evidence>
<protein>
    <submittedName>
        <fullName evidence="1">Uncharacterized protein</fullName>
    </submittedName>
</protein>
<sequence length="58" mass="6695">MWMCGCYQYLNVSATEHSNIGNKLEWACSYIFKNAQKSAQRKFKKNITLDGIYAKLNA</sequence>
<dbReference type="AlphaFoldDB" id="A0A0H3ZR41"/>
<proteinExistence type="predicted"/>
<organism evidence="1">
    <name type="scientific">Vibrio tasmaniensis</name>
    <dbReference type="NCBI Taxonomy" id="212663"/>
    <lineage>
        <taxon>Bacteria</taxon>
        <taxon>Pseudomonadati</taxon>
        <taxon>Pseudomonadota</taxon>
        <taxon>Gammaproteobacteria</taxon>
        <taxon>Vibrionales</taxon>
        <taxon>Vibrionaceae</taxon>
        <taxon>Vibrio</taxon>
    </lineage>
</organism>
<accession>A0A0H3ZR41</accession>
<reference evidence="1" key="1">
    <citation type="journal article" date="2015" name="MBio">
        <title>Eco-Evolutionary Dynamics of Episomes among Ecologically Cohesive Bacterial Populations.</title>
        <authorList>
            <person name="Xue H."/>
            <person name="Cordero O.X."/>
            <person name="Camas F.M."/>
            <person name="Trimble W."/>
            <person name="Meyer F."/>
            <person name="Guglielmini J."/>
            <person name="Rocha E.P."/>
            <person name="Polz M.F."/>
        </authorList>
    </citation>
    <scope>NUCLEOTIDE SEQUENCE</scope>
    <source>
        <strain evidence="1">FF_112</strain>
    </source>
</reference>
<dbReference type="EMBL" id="KP795485">
    <property type="protein sequence ID" value="AKN36364.1"/>
    <property type="molecule type" value="Genomic_DNA"/>
</dbReference>
<name>A0A0H3ZR41_9VIBR</name>